<evidence type="ECO:0000256" key="1">
    <source>
        <dbReference type="ARBA" id="ARBA00004141"/>
    </source>
</evidence>
<dbReference type="InterPro" id="IPR004837">
    <property type="entry name" value="NaCa_Exmemb"/>
</dbReference>
<dbReference type="Gene3D" id="1.20.1420.30">
    <property type="entry name" value="NCX, central ion-binding region"/>
    <property type="match status" value="2"/>
</dbReference>
<dbReference type="EMBL" id="JWZX01002870">
    <property type="protein sequence ID" value="KOO26303.1"/>
    <property type="molecule type" value="Genomic_DNA"/>
</dbReference>
<evidence type="ECO:0000256" key="3">
    <source>
        <dbReference type="ARBA" id="ARBA00022449"/>
    </source>
</evidence>
<evidence type="ECO:0000313" key="10">
    <source>
        <dbReference type="Proteomes" id="UP000037460"/>
    </source>
</evidence>
<comment type="similarity">
    <text evidence="2">Belongs to the Ca(2+):cation antiporter (CaCA) (TC 2.A.19) family. SLC24A subfamily.</text>
</comment>
<keyword evidence="6 7" id="KW-0472">Membrane</keyword>
<organism evidence="9 10">
    <name type="scientific">Chrysochromulina tobinii</name>
    <dbReference type="NCBI Taxonomy" id="1460289"/>
    <lineage>
        <taxon>Eukaryota</taxon>
        <taxon>Haptista</taxon>
        <taxon>Haptophyta</taxon>
        <taxon>Prymnesiophyceae</taxon>
        <taxon>Prymnesiales</taxon>
        <taxon>Chrysochromulinaceae</taxon>
        <taxon>Chrysochromulina</taxon>
    </lineage>
</organism>
<evidence type="ECO:0000256" key="7">
    <source>
        <dbReference type="SAM" id="Phobius"/>
    </source>
</evidence>
<evidence type="ECO:0000256" key="5">
    <source>
        <dbReference type="ARBA" id="ARBA00022989"/>
    </source>
</evidence>
<accession>A0A0M0JJ84</accession>
<reference evidence="10" key="1">
    <citation type="journal article" date="2015" name="PLoS Genet.">
        <title>Genome Sequence and Transcriptome Analyses of Chrysochromulina tobin: Metabolic Tools for Enhanced Algal Fitness in the Prominent Order Prymnesiales (Haptophyceae).</title>
        <authorList>
            <person name="Hovde B.T."/>
            <person name="Deodato C.R."/>
            <person name="Hunsperger H.M."/>
            <person name="Ryken S.A."/>
            <person name="Yost W."/>
            <person name="Jha R.K."/>
            <person name="Patterson J."/>
            <person name="Monnat R.J. Jr."/>
            <person name="Barlow S.B."/>
            <person name="Starkenburg S.R."/>
            <person name="Cattolico R.A."/>
        </authorList>
    </citation>
    <scope>NUCLEOTIDE SEQUENCE</scope>
    <source>
        <strain evidence="10">CCMP291</strain>
    </source>
</reference>
<feature type="transmembrane region" description="Helical" evidence="7">
    <location>
        <begin position="311"/>
        <end position="332"/>
    </location>
</feature>
<dbReference type="PANTHER" id="PTHR10846">
    <property type="entry name" value="SODIUM/POTASSIUM/CALCIUM EXCHANGER"/>
    <property type="match status" value="1"/>
</dbReference>
<feature type="transmembrane region" description="Helical" evidence="7">
    <location>
        <begin position="344"/>
        <end position="361"/>
    </location>
</feature>
<comment type="caution">
    <text evidence="9">The sequence shown here is derived from an EMBL/GenBank/DDBJ whole genome shotgun (WGS) entry which is preliminary data.</text>
</comment>
<gene>
    <name evidence="9" type="ORF">Ctob_009595</name>
</gene>
<dbReference type="InterPro" id="IPR044880">
    <property type="entry name" value="NCX_ion-bd_dom_sf"/>
</dbReference>
<keyword evidence="5 7" id="KW-1133">Transmembrane helix</keyword>
<feature type="domain" description="Sodium/calcium exchanger membrane region" evidence="8">
    <location>
        <begin position="41"/>
        <end position="121"/>
    </location>
</feature>
<feature type="transmembrane region" description="Helical" evidence="7">
    <location>
        <begin position="204"/>
        <end position="224"/>
    </location>
</feature>
<name>A0A0M0JJ84_9EUKA</name>
<dbReference type="Proteomes" id="UP000037460">
    <property type="component" value="Unassembled WGS sequence"/>
</dbReference>
<evidence type="ECO:0000259" key="8">
    <source>
        <dbReference type="Pfam" id="PF01699"/>
    </source>
</evidence>
<dbReference type="Pfam" id="PF01699">
    <property type="entry name" value="Na_Ca_ex"/>
    <property type="match status" value="2"/>
</dbReference>
<comment type="subcellular location">
    <subcellularLocation>
        <location evidence="1">Membrane</location>
        <topology evidence="1">Multi-pass membrane protein</topology>
    </subcellularLocation>
</comment>
<feature type="transmembrane region" description="Helical" evidence="7">
    <location>
        <begin position="78"/>
        <end position="101"/>
    </location>
</feature>
<dbReference type="GO" id="GO:0008273">
    <property type="term" value="F:calcium, potassium:sodium antiporter activity"/>
    <property type="evidence" value="ECO:0007669"/>
    <property type="project" value="TreeGrafter"/>
</dbReference>
<keyword evidence="3" id="KW-0050">Antiport</keyword>
<protein>
    <submittedName>
        <fullName evidence="9">Sodium potassium calcium exchanger 5</fullName>
    </submittedName>
</protein>
<dbReference type="PANTHER" id="PTHR10846:SF8">
    <property type="entry name" value="INNER MEMBRANE PROTEIN YRBG"/>
    <property type="match status" value="1"/>
</dbReference>
<evidence type="ECO:0000256" key="6">
    <source>
        <dbReference type="ARBA" id="ARBA00023136"/>
    </source>
</evidence>
<keyword evidence="4 7" id="KW-0812">Transmembrane</keyword>
<evidence type="ECO:0000256" key="2">
    <source>
        <dbReference type="ARBA" id="ARBA00005364"/>
    </source>
</evidence>
<dbReference type="GO" id="GO:0005262">
    <property type="term" value="F:calcium channel activity"/>
    <property type="evidence" value="ECO:0007669"/>
    <property type="project" value="TreeGrafter"/>
</dbReference>
<dbReference type="OrthoDB" id="439140at2759"/>
<evidence type="ECO:0000256" key="4">
    <source>
        <dbReference type="ARBA" id="ARBA00022692"/>
    </source>
</evidence>
<feature type="domain" description="Sodium/calcium exchanger membrane region" evidence="8">
    <location>
        <begin position="203"/>
        <end position="357"/>
    </location>
</feature>
<keyword evidence="10" id="KW-1185">Reference proteome</keyword>
<dbReference type="AlphaFoldDB" id="A0A0M0JJ84"/>
<dbReference type="GO" id="GO:0006874">
    <property type="term" value="P:intracellular calcium ion homeostasis"/>
    <property type="evidence" value="ECO:0007669"/>
    <property type="project" value="TreeGrafter"/>
</dbReference>
<sequence>MVINAISTLKAALSDGRGDDDRNATSSCACNDNNSCPGSDTALGVGAILGSGMIAFTVIPGCCALATSKPLELKRRPLARDISMYLIALVLLHTAIADGVIQTAESYMLVALYLVYLLVIMFASQAREYIRTKLYQLSPRRQKSFVIQASERLLQVEDAAAAAEAASGTMQTAGALTLQPLKWLLALTCPECAHDAPGAARYPITLVASFLWVALFSTTIAAIVTRWGSMLRIPTATLGLYVISVGAEIPDLIQSVTVAKRGYGSMAVSNSSGSQIINILVGLGLPWAISNAAHQTIRVDLVKSLHLMANIQLANVLLYLSLLLLPTLPTWGRHSHASLGRAKGLILICIYGAALVLYPVLSFEALGVDDVHEECERVTND</sequence>
<feature type="transmembrane region" description="Helical" evidence="7">
    <location>
        <begin position="107"/>
        <end position="124"/>
    </location>
</feature>
<dbReference type="InterPro" id="IPR004481">
    <property type="entry name" value="K/Na/Ca-exchanger"/>
</dbReference>
<feature type="transmembrane region" description="Helical" evidence="7">
    <location>
        <begin position="42"/>
        <end position="66"/>
    </location>
</feature>
<keyword evidence="3" id="KW-0813">Transport</keyword>
<evidence type="ECO:0000313" key="9">
    <source>
        <dbReference type="EMBL" id="KOO26303.1"/>
    </source>
</evidence>
<dbReference type="GO" id="GO:0005886">
    <property type="term" value="C:plasma membrane"/>
    <property type="evidence" value="ECO:0007669"/>
    <property type="project" value="TreeGrafter"/>
</dbReference>
<proteinExistence type="inferred from homology"/>